<evidence type="ECO:0000259" key="8">
    <source>
        <dbReference type="PROSITE" id="PS51194"/>
    </source>
</evidence>
<evidence type="ECO:0000256" key="3">
    <source>
        <dbReference type="ARBA" id="ARBA00022801"/>
    </source>
</evidence>
<feature type="compositionally biased region" description="Polar residues" evidence="6">
    <location>
        <begin position="739"/>
        <end position="759"/>
    </location>
</feature>
<evidence type="ECO:0000313" key="10">
    <source>
        <dbReference type="Proteomes" id="UP000308652"/>
    </source>
</evidence>
<dbReference type="SUPFAM" id="SSF52540">
    <property type="entry name" value="P-loop containing nucleoside triphosphate hydrolases"/>
    <property type="match status" value="2"/>
</dbReference>
<dbReference type="InterPro" id="IPR027417">
    <property type="entry name" value="P-loop_NTPase"/>
</dbReference>
<dbReference type="PANTHER" id="PTHR45629">
    <property type="entry name" value="SNF2/RAD54 FAMILY MEMBER"/>
    <property type="match status" value="1"/>
</dbReference>
<keyword evidence="5" id="KW-0539">Nucleus</keyword>
<dbReference type="InterPro" id="IPR049730">
    <property type="entry name" value="SNF2/RAD54-like_C"/>
</dbReference>
<dbReference type="Pfam" id="PF00176">
    <property type="entry name" value="SNF2-rel_dom"/>
    <property type="match status" value="1"/>
</dbReference>
<gene>
    <name evidence="9" type="ORF">BDQ12DRAFT_750282</name>
</gene>
<sequence length="759" mass="86268">MGLGKTIQVIAFLSAIMMKRGDETDKDRRRNHVSRLQDGKEWKRHRKLPLADATWPTCLIIAPSTVVHNWQRELETWGYFEVGMFNGSKKEREPVLNEFKLGRLDIMLTTFDIARQEIDLLDTLPFTCIFLDEAHRVKNAKSKIAEAYSRFECTRRFGLTGTTIQNSYKEMWTILNWTNPGELGTARQWQGFVTKPLTVGQSAGATQEERNIALIVARILRNDVLPNFFLRRTKDIIKDQLPEKTDQVVFCPLSPAQAYAYKNILNLQAVQNLLHRNESCECGSKKLKKHCCHPCDDGDIFRYMAILIKLSNHLALILPGPNDSLEQTLQNRALAQLAFPQGNAPKFGTAVMQPKYCGKWAVLEHLLREWRRDPTNKVLIFTKSVKLLEMLEFHLSAHSYGFLKLDGSTKQSNRMPMIDKFNTDPSVFIFLISTLAGGTGLNLTGANKVVIFDPAHDLQAMDRAFRFGQLRDVSVYRLLGAGSVEELIYARQIYKQQQMAIGYDASIQTRYFEGVQGDISKKGELFGLENIFKLHENKLATKMAIERATLAELDWAMANMEGSKAKKHSKDTLDILEADKRVGKEEGVHGLGRLFFDEALPEAQVREQSAIQSTLNSVGVKYSHFNDQILVPSRIEEERTKKALVSLLLTALQKSRRSSKKEEKEAPQAKPLPPVWPPVRKYNKVQDPDQRLRSRYDALSAMGFLRDYATLEEFAQDFARKTKKEQGHILALLDDYTMKNPNPKATTSPHSSDSEQASS</sequence>
<dbReference type="Proteomes" id="UP000308652">
    <property type="component" value="Unassembled WGS sequence"/>
</dbReference>
<dbReference type="PROSITE" id="PS51192">
    <property type="entry name" value="HELICASE_ATP_BIND_1"/>
    <property type="match status" value="1"/>
</dbReference>
<evidence type="ECO:0000256" key="6">
    <source>
        <dbReference type="SAM" id="MobiDB-lite"/>
    </source>
</evidence>
<comment type="subcellular location">
    <subcellularLocation>
        <location evidence="1">Nucleus</location>
    </subcellularLocation>
</comment>
<dbReference type="GO" id="GO:0016787">
    <property type="term" value="F:hydrolase activity"/>
    <property type="evidence" value="ECO:0007669"/>
    <property type="project" value="UniProtKB-KW"/>
</dbReference>
<evidence type="ECO:0000313" key="9">
    <source>
        <dbReference type="EMBL" id="TFK37622.1"/>
    </source>
</evidence>
<dbReference type="SMART" id="SM00487">
    <property type="entry name" value="DEXDc"/>
    <property type="match status" value="1"/>
</dbReference>
<dbReference type="InterPro" id="IPR050496">
    <property type="entry name" value="SNF2_RAD54_helicase_repair"/>
</dbReference>
<keyword evidence="10" id="KW-1185">Reference proteome</keyword>
<feature type="domain" description="Helicase C-terminal" evidence="8">
    <location>
        <begin position="362"/>
        <end position="513"/>
    </location>
</feature>
<feature type="region of interest" description="Disordered" evidence="6">
    <location>
        <begin position="735"/>
        <end position="759"/>
    </location>
</feature>
<dbReference type="InterPro" id="IPR001650">
    <property type="entry name" value="Helicase_C-like"/>
</dbReference>
<organism evidence="9 10">
    <name type="scientific">Crucibulum laeve</name>
    <dbReference type="NCBI Taxonomy" id="68775"/>
    <lineage>
        <taxon>Eukaryota</taxon>
        <taxon>Fungi</taxon>
        <taxon>Dikarya</taxon>
        <taxon>Basidiomycota</taxon>
        <taxon>Agaricomycotina</taxon>
        <taxon>Agaricomycetes</taxon>
        <taxon>Agaricomycetidae</taxon>
        <taxon>Agaricales</taxon>
        <taxon>Agaricineae</taxon>
        <taxon>Nidulariaceae</taxon>
        <taxon>Crucibulum</taxon>
    </lineage>
</organism>
<dbReference type="Gene3D" id="3.40.50.300">
    <property type="entry name" value="P-loop containing nucleotide triphosphate hydrolases"/>
    <property type="match status" value="1"/>
</dbReference>
<dbReference type="OrthoDB" id="413460at2759"/>
<dbReference type="CDD" id="cd18793">
    <property type="entry name" value="SF2_C_SNF"/>
    <property type="match status" value="1"/>
</dbReference>
<dbReference type="Pfam" id="PF00271">
    <property type="entry name" value="Helicase_C"/>
    <property type="match status" value="1"/>
</dbReference>
<keyword evidence="3 9" id="KW-0378">Hydrolase</keyword>
<name>A0A5C3LXR3_9AGAR</name>
<keyword evidence="4" id="KW-0067">ATP-binding</keyword>
<dbReference type="GO" id="GO:0005524">
    <property type="term" value="F:ATP binding"/>
    <property type="evidence" value="ECO:0007669"/>
    <property type="project" value="InterPro"/>
</dbReference>
<dbReference type="STRING" id="68775.A0A5C3LXR3"/>
<feature type="domain" description="Helicase ATP-binding" evidence="7">
    <location>
        <begin position="1"/>
        <end position="181"/>
    </location>
</feature>
<evidence type="ECO:0000259" key="7">
    <source>
        <dbReference type="PROSITE" id="PS51192"/>
    </source>
</evidence>
<accession>A0A5C3LXR3</accession>
<evidence type="ECO:0000256" key="2">
    <source>
        <dbReference type="ARBA" id="ARBA00022741"/>
    </source>
</evidence>
<feature type="region of interest" description="Disordered" evidence="6">
    <location>
        <begin position="656"/>
        <end position="688"/>
    </location>
</feature>
<dbReference type="InterPro" id="IPR014001">
    <property type="entry name" value="Helicase_ATP-bd"/>
</dbReference>
<evidence type="ECO:0000256" key="5">
    <source>
        <dbReference type="ARBA" id="ARBA00023242"/>
    </source>
</evidence>
<dbReference type="EMBL" id="ML213607">
    <property type="protein sequence ID" value="TFK37622.1"/>
    <property type="molecule type" value="Genomic_DNA"/>
</dbReference>
<dbReference type="InterPro" id="IPR000330">
    <property type="entry name" value="SNF2_N"/>
</dbReference>
<evidence type="ECO:0000256" key="4">
    <source>
        <dbReference type="ARBA" id="ARBA00022840"/>
    </source>
</evidence>
<dbReference type="FunFam" id="3.40.50.10810:FF:000019">
    <property type="entry name" value="DNA excision repair protein ERCC-6-like 2 isoform X1"/>
    <property type="match status" value="1"/>
</dbReference>
<dbReference type="SMART" id="SM00490">
    <property type="entry name" value="HELICc"/>
    <property type="match status" value="1"/>
</dbReference>
<dbReference type="GO" id="GO:0005634">
    <property type="term" value="C:nucleus"/>
    <property type="evidence" value="ECO:0007669"/>
    <property type="project" value="UniProtKB-SubCell"/>
</dbReference>
<proteinExistence type="predicted"/>
<dbReference type="AlphaFoldDB" id="A0A5C3LXR3"/>
<dbReference type="Gene3D" id="3.40.50.10810">
    <property type="entry name" value="Tandem AAA-ATPase domain"/>
    <property type="match status" value="1"/>
</dbReference>
<evidence type="ECO:0000256" key="1">
    <source>
        <dbReference type="ARBA" id="ARBA00004123"/>
    </source>
</evidence>
<dbReference type="PANTHER" id="PTHR45629:SF7">
    <property type="entry name" value="DNA EXCISION REPAIR PROTEIN ERCC-6-RELATED"/>
    <property type="match status" value="1"/>
</dbReference>
<dbReference type="InterPro" id="IPR038718">
    <property type="entry name" value="SNF2-like_sf"/>
</dbReference>
<protein>
    <submittedName>
        <fullName evidence="9">P-loop containing nucleoside triphosphate hydrolase protein</fullName>
    </submittedName>
</protein>
<keyword evidence="2" id="KW-0547">Nucleotide-binding</keyword>
<dbReference type="PROSITE" id="PS51194">
    <property type="entry name" value="HELICASE_CTER"/>
    <property type="match status" value="1"/>
</dbReference>
<reference evidence="9 10" key="1">
    <citation type="journal article" date="2019" name="Nat. Ecol. Evol.">
        <title>Megaphylogeny resolves global patterns of mushroom evolution.</title>
        <authorList>
            <person name="Varga T."/>
            <person name="Krizsan K."/>
            <person name="Foldi C."/>
            <person name="Dima B."/>
            <person name="Sanchez-Garcia M."/>
            <person name="Sanchez-Ramirez S."/>
            <person name="Szollosi G.J."/>
            <person name="Szarkandi J.G."/>
            <person name="Papp V."/>
            <person name="Albert L."/>
            <person name="Andreopoulos W."/>
            <person name="Angelini C."/>
            <person name="Antonin V."/>
            <person name="Barry K.W."/>
            <person name="Bougher N.L."/>
            <person name="Buchanan P."/>
            <person name="Buyck B."/>
            <person name="Bense V."/>
            <person name="Catcheside P."/>
            <person name="Chovatia M."/>
            <person name="Cooper J."/>
            <person name="Damon W."/>
            <person name="Desjardin D."/>
            <person name="Finy P."/>
            <person name="Geml J."/>
            <person name="Haridas S."/>
            <person name="Hughes K."/>
            <person name="Justo A."/>
            <person name="Karasinski D."/>
            <person name="Kautmanova I."/>
            <person name="Kiss B."/>
            <person name="Kocsube S."/>
            <person name="Kotiranta H."/>
            <person name="LaButti K.M."/>
            <person name="Lechner B.E."/>
            <person name="Liimatainen K."/>
            <person name="Lipzen A."/>
            <person name="Lukacs Z."/>
            <person name="Mihaltcheva S."/>
            <person name="Morgado L.N."/>
            <person name="Niskanen T."/>
            <person name="Noordeloos M.E."/>
            <person name="Ohm R.A."/>
            <person name="Ortiz-Santana B."/>
            <person name="Ovrebo C."/>
            <person name="Racz N."/>
            <person name="Riley R."/>
            <person name="Savchenko A."/>
            <person name="Shiryaev A."/>
            <person name="Soop K."/>
            <person name="Spirin V."/>
            <person name="Szebenyi C."/>
            <person name="Tomsovsky M."/>
            <person name="Tulloss R.E."/>
            <person name="Uehling J."/>
            <person name="Grigoriev I.V."/>
            <person name="Vagvolgyi C."/>
            <person name="Papp T."/>
            <person name="Martin F.M."/>
            <person name="Miettinen O."/>
            <person name="Hibbett D.S."/>
            <person name="Nagy L.G."/>
        </authorList>
    </citation>
    <scope>NUCLEOTIDE SEQUENCE [LARGE SCALE GENOMIC DNA]</scope>
    <source>
        <strain evidence="9 10">CBS 166.37</strain>
    </source>
</reference>